<keyword evidence="3" id="KW-0378">Hydrolase</keyword>
<feature type="region of interest" description="Disordered" evidence="7">
    <location>
        <begin position="785"/>
        <end position="838"/>
    </location>
</feature>
<evidence type="ECO:0000256" key="2">
    <source>
        <dbReference type="ARBA" id="ARBA00022741"/>
    </source>
</evidence>
<keyword evidence="5" id="KW-0067">ATP-binding</keyword>
<dbReference type="GO" id="GO:0003724">
    <property type="term" value="F:RNA helicase activity"/>
    <property type="evidence" value="ECO:0007669"/>
    <property type="project" value="UniProtKB-EC"/>
</dbReference>
<comment type="catalytic activity">
    <reaction evidence="6">
        <text>ATP + H2O = ADP + phosphate + H(+)</text>
        <dbReference type="Rhea" id="RHEA:13065"/>
        <dbReference type="ChEBI" id="CHEBI:15377"/>
        <dbReference type="ChEBI" id="CHEBI:15378"/>
        <dbReference type="ChEBI" id="CHEBI:30616"/>
        <dbReference type="ChEBI" id="CHEBI:43474"/>
        <dbReference type="ChEBI" id="CHEBI:456216"/>
        <dbReference type="EC" id="3.6.4.13"/>
    </reaction>
</comment>
<dbReference type="PANTHER" id="PTHR18934">
    <property type="entry name" value="ATP-DEPENDENT RNA HELICASE"/>
    <property type="match status" value="1"/>
</dbReference>
<evidence type="ECO:0000259" key="8">
    <source>
        <dbReference type="PROSITE" id="PS51192"/>
    </source>
</evidence>
<dbReference type="Pfam" id="PF07717">
    <property type="entry name" value="OB_NTP_bind"/>
    <property type="match status" value="1"/>
</dbReference>
<feature type="compositionally biased region" description="Basic and acidic residues" evidence="7">
    <location>
        <begin position="799"/>
        <end position="826"/>
    </location>
</feature>
<dbReference type="PANTHER" id="PTHR18934:SF118">
    <property type="entry name" value="ATP-DEPENDENT RNA HELICASE DHX33"/>
    <property type="match status" value="1"/>
</dbReference>
<dbReference type="GO" id="GO:0045943">
    <property type="term" value="P:positive regulation of transcription by RNA polymerase I"/>
    <property type="evidence" value="ECO:0007669"/>
    <property type="project" value="TreeGrafter"/>
</dbReference>
<feature type="compositionally biased region" description="Acidic residues" evidence="7">
    <location>
        <begin position="706"/>
        <end position="718"/>
    </location>
</feature>
<dbReference type="GO" id="GO:0005524">
    <property type="term" value="F:ATP binding"/>
    <property type="evidence" value="ECO:0007669"/>
    <property type="project" value="UniProtKB-KW"/>
</dbReference>
<dbReference type="InterPro" id="IPR011709">
    <property type="entry name" value="DEAD-box_helicase_OB_fold"/>
</dbReference>
<dbReference type="OrthoDB" id="10253254at2759"/>
<feature type="compositionally biased region" description="Basic and acidic residues" evidence="7">
    <location>
        <begin position="719"/>
        <end position="733"/>
    </location>
</feature>
<dbReference type="CDD" id="cd18791">
    <property type="entry name" value="SF2_C_RHA"/>
    <property type="match status" value="1"/>
</dbReference>
<dbReference type="Gene3D" id="3.40.50.300">
    <property type="entry name" value="P-loop containing nucleotide triphosphate hydrolases"/>
    <property type="match status" value="2"/>
</dbReference>
<evidence type="ECO:0000256" key="1">
    <source>
        <dbReference type="ARBA" id="ARBA00012552"/>
    </source>
</evidence>
<dbReference type="EMBL" id="AMGY01000002">
    <property type="protein sequence ID" value="EXJ89376.1"/>
    <property type="molecule type" value="Genomic_DNA"/>
</dbReference>
<dbReference type="STRING" id="1182542.W9YJH1"/>
<dbReference type="InterPro" id="IPR014001">
    <property type="entry name" value="Helicase_ATP-bd"/>
</dbReference>
<feature type="domain" description="Helicase ATP-binding" evidence="8">
    <location>
        <begin position="114"/>
        <end position="309"/>
    </location>
</feature>
<protein>
    <recommendedName>
        <fullName evidence="1">RNA helicase</fullName>
        <ecNumber evidence="1">3.6.4.13</ecNumber>
    </recommendedName>
</protein>
<feature type="region of interest" description="Disordered" evidence="7">
    <location>
        <begin position="885"/>
        <end position="922"/>
    </location>
</feature>
<dbReference type="EC" id="3.6.4.13" evidence="1"/>
<proteinExistence type="predicted"/>
<keyword evidence="2" id="KW-0547">Nucleotide-binding</keyword>
<feature type="region of interest" description="Disordered" evidence="7">
    <location>
        <begin position="1"/>
        <end position="88"/>
    </location>
</feature>
<sequence>MAPKGKKRSATEAFHAPPKPNQSKSMQDTLHHHRSRSAQNGHGGSGRVVSFTGRGQDGDDGDDDNLETPSTMTATATSTPQHKPHGRASLKERARQLQAVRQQLPIYSHAEHIRQKLRDHDVLLLVGETGSGKSTQIPQFLVHEPWCQKRQLQLKVDGEVGVGVAVGGCIAITQPRRVAAISLARRVAEEMGTPLGSASPASLVGYSVRFENSTSPSTRVKFLTEGMLLQEMLRDPWLKQYSAVVVDEVHERGVNVDLVLGFLRRMQDLRGTPHDGRAGVPIKVVVMSATADMDRIRDFFNLQHQTAHAGPDQTQNNAAEAAPAPEQEQEQEWSGFSDGDDGNSKPHSTQSKPGTHKDLSNKATTTTSLIPPATTPNSRATSLFIKGRQHAVTINYTPTPVPDILDAAYQRIVHIHSHSPLPGDILVFLTGQETVESLLSLLTSWAASVQKDVKLAKQLPRLLVLPLYAALPSNLQQRVFQATPKFTRKIILATNIAETSITVPGIRHVIDTGKAKQRLFRPSLNLDTLLTVPISRSSANQRAGRAGRDGPGTAYRLYTESDFYQLSQDTEPEILRCDLSQLVLTLKAHGIDNLHQFPFLTAPPRRALERAMIHLIQLAVLDTATGRISPLGRDMGGLPLPASLARVLLASAEPEFDCVDEIIDIVSALSVENVFLNIHHSQMRQRQRQPNSDPLKAGTKKHDGNGDDEDEFDGDGDGEETREGRAERNRRALFRREGDHLTLLATMQAYAAEQTDRRRWCEERFISHRAMNSAMDVRKQLTALMGQREKARSKGKGKGTAESRRGKVEGEGKGKETETETDKDTEATNTNTTHDPTTLPSRVLKCILTGFHANVARLSPDGSYRTILTNQAVAIHPSSVLFSVPGSGSGSGSGSSSRGSGGGGGGARAGGRGGGGGGVGGDGLPRQKFEGIVYNEFVYTGTKAYARGVSAVEMRWVAEVLKR</sequence>
<dbReference type="Pfam" id="PF21010">
    <property type="entry name" value="HA2_C"/>
    <property type="match status" value="1"/>
</dbReference>
<dbReference type="InterPro" id="IPR007502">
    <property type="entry name" value="Helicase-assoc_dom"/>
</dbReference>
<feature type="compositionally biased region" description="Gly residues" evidence="7">
    <location>
        <begin position="887"/>
        <end position="922"/>
    </location>
</feature>
<evidence type="ECO:0000313" key="11">
    <source>
        <dbReference type="Proteomes" id="UP000019478"/>
    </source>
</evidence>
<dbReference type="GO" id="GO:0005730">
    <property type="term" value="C:nucleolus"/>
    <property type="evidence" value="ECO:0007669"/>
    <property type="project" value="TreeGrafter"/>
</dbReference>
<name>W9YJH1_9EURO</name>
<comment type="caution">
    <text evidence="10">The sequence shown here is derived from an EMBL/GenBank/DDBJ whole genome shotgun (WGS) entry which is preliminary data.</text>
</comment>
<feature type="compositionally biased region" description="Low complexity" evidence="7">
    <location>
        <begin position="68"/>
        <end position="80"/>
    </location>
</feature>
<keyword evidence="11" id="KW-1185">Reference proteome</keyword>
<feature type="region of interest" description="Disordered" evidence="7">
    <location>
        <begin position="681"/>
        <end position="733"/>
    </location>
</feature>
<feature type="compositionally biased region" description="Low complexity" evidence="7">
    <location>
        <begin position="313"/>
        <end position="326"/>
    </location>
</feature>
<dbReference type="SMART" id="SM00487">
    <property type="entry name" value="DEXDc"/>
    <property type="match status" value="1"/>
</dbReference>
<organism evidence="10 11">
    <name type="scientific">Capronia epimyces CBS 606.96</name>
    <dbReference type="NCBI Taxonomy" id="1182542"/>
    <lineage>
        <taxon>Eukaryota</taxon>
        <taxon>Fungi</taxon>
        <taxon>Dikarya</taxon>
        <taxon>Ascomycota</taxon>
        <taxon>Pezizomycotina</taxon>
        <taxon>Eurotiomycetes</taxon>
        <taxon>Chaetothyriomycetidae</taxon>
        <taxon>Chaetothyriales</taxon>
        <taxon>Herpotrichiellaceae</taxon>
        <taxon>Capronia</taxon>
    </lineage>
</organism>
<dbReference type="Gene3D" id="1.20.120.1080">
    <property type="match status" value="1"/>
</dbReference>
<dbReference type="HOGENOM" id="CLU_001832_5_11_1"/>
<dbReference type="Proteomes" id="UP000019478">
    <property type="component" value="Unassembled WGS sequence"/>
</dbReference>
<dbReference type="GO" id="GO:0016787">
    <property type="term" value="F:hydrolase activity"/>
    <property type="evidence" value="ECO:0007669"/>
    <property type="project" value="UniProtKB-KW"/>
</dbReference>
<evidence type="ECO:0000256" key="6">
    <source>
        <dbReference type="ARBA" id="ARBA00047984"/>
    </source>
</evidence>
<dbReference type="InterPro" id="IPR001650">
    <property type="entry name" value="Helicase_C-like"/>
</dbReference>
<dbReference type="GO" id="GO:1990904">
    <property type="term" value="C:ribonucleoprotein complex"/>
    <property type="evidence" value="ECO:0007669"/>
    <property type="project" value="UniProtKB-ARBA"/>
</dbReference>
<dbReference type="RefSeq" id="XP_007730773.1">
    <property type="nucleotide sequence ID" value="XM_007732583.1"/>
</dbReference>
<dbReference type="Pfam" id="PF00271">
    <property type="entry name" value="Helicase_C"/>
    <property type="match status" value="1"/>
</dbReference>
<dbReference type="InterPro" id="IPR027417">
    <property type="entry name" value="P-loop_NTPase"/>
</dbReference>
<evidence type="ECO:0000259" key="9">
    <source>
        <dbReference type="PROSITE" id="PS51194"/>
    </source>
</evidence>
<evidence type="ECO:0000313" key="10">
    <source>
        <dbReference type="EMBL" id="EXJ89376.1"/>
    </source>
</evidence>
<dbReference type="GeneID" id="19166573"/>
<dbReference type="PROSITE" id="PS51192">
    <property type="entry name" value="HELICASE_ATP_BIND_1"/>
    <property type="match status" value="1"/>
</dbReference>
<dbReference type="SMART" id="SM00847">
    <property type="entry name" value="HA2"/>
    <property type="match status" value="1"/>
</dbReference>
<keyword evidence="4" id="KW-0347">Helicase</keyword>
<evidence type="ECO:0000256" key="7">
    <source>
        <dbReference type="SAM" id="MobiDB-lite"/>
    </source>
</evidence>
<evidence type="ECO:0000256" key="3">
    <source>
        <dbReference type="ARBA" id="ARBA00022801"/>
    </source>
</evidence>
<dbReference type="CDD" id="cd17917">
    <property type="entry name" value="DEXHc_RHA-like"/>
    <property type="match status" value="1"/>
</dbReference>
<dbReference type="SMART" id="SM00490">
    <property type="entry name" value="HELICc"/>
    <property type="match status" value="1"/>
</dbReference>
<feature type="region of interest" description="Disordered" evidence="7">
    <location>
        <begin position="307"/>
        <end position="381"/>
    </location>
</feature>
<feature type="compositionally biased region" description="Low complexity" evidence="7">
    <location>
        <begin position="364"/>
        <end position="376"/>
    </location>
</feature>
<dbReference type="PROSITE" id="PS00690">
    <property type="entry name" value="DEAH_ATP_HELICASE"/>
    <property type="match status" value="1"/>
</dbReference>
<dbReference type="InterPro" id="IPR002464">
    <property type="entry name" value="DNA/RNA_helicase_DEAH_CS"/>
</dbReference>
<evidence type="ECO:0000256" key="5">
    <source>
        <dbReference type="ARBA" id="ARBA00022840"/>
    </source>
</evidence>
<accession>W9YJH1</accession>
<dbReference type="FunFam" id="3.40.50.300:FF:000145">
    <property type="entry name" value="probable ATP-dependent RNA helicase DHX40"/>
    <property type="match status" value="1"/>
</dbReference>
<dbReference type="SUPFAM" id="SSF52540">
    <property type="entry name" value="P-loop containing nucleoside triphosphate hydrolases"/>
    <property type="match status" value="1"/>
</dbReference>
<dbReference type="eggNOG" id="KOG0922">
    <property type="taxonomic scope" value="Eukaryota"/>
</dbReference>
<feature type="compositionally biased region" description="Low complexity" evidence="7">
    <location>
        <begin position="827"/>
        <end position="838"/>
    </location>
</feature>
<feature type="domain" description="Helicase C-terminal" evidence="9">
    <location>
        <begin position="407"/>
        <end position="590"/>
    </location>
</feature>
<dbReference type="PROSITE" id="PS51194">
    <property type="entry name" value="HELICASE_CTER"/>
    <property type="match status" value="1"/>
</dbReference>
<reference evidence="10 11" key="1">
    <citation type="submission" date="2013-03" db="EMBL/GenBank/DDBJ databases">
        <title>The Genome Sequence of Capronia epimyces CBS 606.96.</title>
        <authorList>
            <consortium name="The Broad Institute Genomics Platform"/>
            <person name="Cuomo C."/>
            <person name="de Hoog S."/>
            <person name="Gorbushina A."/>
            <person name="Walker B."/>
            <person name="Young S.K."/>
            <person name="Zeng Q."/>
            <person name="Gargeya S."/>
            <person name="Fitzgerald M."/>
            <person name="Haas B."/>
            <person name="Abouelleil A."/>
            <person name="Allen A.W."/>
            <person name="Alvarado L."/>
            <person name="Arachchi H.M."/>
            <person name="Berlin A.M."/>
            <person name="Chapman S.B."/>
            <person name="Gainer-Dewar J."/>
            <person name="Goldberg J."/>
            <person name="Griggs A."/>
            <person name="Gujja S."/>
            <person name="Hansen M."/>
            <person name="Howarth C."/>
            <person name="Imamovic A."/>
            <person name="Ireland A."/>
            <person name="Larimer J."/>
            <person name="McCowan C."/>
            <person name="Murphy C."/>
            <person name="Pearson M."/>
            <person name="Poon T.W."/>
            <person name="Priest M."/>
            <person name="Roberts A."/>
            <person name="Saif S."/>
            <person name="Shea T."/>
            <person name="Sisk P."/>
            <person name="Sykes S."/>
            <person name="Wortman J."/>
            <person name="Nusbaum C."/>
            <person name="Birren B."/>
        </authorList>
    </citation>
    <scope>NUCLEOTIDE SEQUENCE [LARGE SCALE GENOMIC DNA]</scope>
    <source>
        <strain evidence="10 11">CBS 606.96</strain>
    </source>
</reference>
<gene>
    <name evidence="10" type="ORF">A1O3_02443</name>
</gene>
<evidence type="ECO:0000256" key="4">
    <source>
        <dbReference type="ARBA" id="ARBA00022806"/>
    </source>
</evidence>
<dbReference type="GO" id="GO:0003725">
    <property type="term" value="F:double-stranded RNA binding"/>
    <property type="evidence" value="ECO:0007669"/>
    <property type="project" value="TreeGrafter"/>
</dbReference>
<dbReference type="AlphaFoldDB" id="W9YJH1"/>